<feature type="signal peptide" evidence="1">
    <location>
        <begin position="1"/>
        <end position="19"/>
    </location>
</feature>
<proteinExistence type="predicted"/>
<dbReference type="AlphaFoldDB" id="A0A6P8ASP1"/>
<accession>A0A6P8ASP1</accession>
<keyword evidence="1" id="KW-0732">Signal</keyword>
<protein>
    <submittedName>
        <fullName evidence="3">Uncharacterized protein</fullName>
    </submittedName>
</protein>
<evidence type="ECO:0000313" key="2">
    <source>
        <dbReference type="Proteomes" id="UP000515153"/>
    </source>
</evidence>
<dbReference type="KEGG" id="pgri:PgNI_09137"/>
<name>A0A6P8ASP1_PYRGI</name>
<evidence type="ECO:0000313" key="3">
    <source>
        <dbReference type="RefSeq" id="XP_030977905.1"/>
    </source>
</evidence>
<sequence length="172" mass="19576">MRYSTLALCAAAVCQVVSTNVPEFVYLGEHMSPAQMEYIGAIAPREMNNDEVNLYNYHPTANVLMRLVINYVYRIHTAGITSSFREAAALYAKANIKHPNPDQQEWLAIAAIPKNNIQGWYKRLENGEYEYVSREAYEIEMKEKAEQLAKQRGAKRPHARSRCLFSGGCIPF</sequence>
<reference evidence="3" key="2">
    <citation type="submission" date="2019-10" db="EMBL/GenBank/DDBJ databases">
        <authorList>
            <consortium name="NCBI Genome Project"/>
        </authorList>
    </citation>
    <scope>NUCLEOTIDE SEQUENCE</scope>
    <source>
        <strain evidence="3">NI907</strain>
    </source>
</reference>
<gene>
    <name evidence="3" type="ORF">PgNI_09137</name>
</gene>
<reference evidence="3" key="1">
    <citation type="journal article" date="2019" name="Mol. Biol. Evol.">
        <title>Blast fungal genomes show frequent chromosomal changes, gene gains and losses, and effector gene turnover.</title>
        <authorList>
            <person name="Gomez Luciano L.B."/>
            <person name="Jason Tsai I."/>
            <person name="Chuma I."/>
            <person name="Tosa Y."/>
            <person name="Chen Y.H."/>
            <person name="Li J.Y."/>
            <person name="Li M.Y."/>
            <person name="Jade Lu M.Y."/>
            <person name="Nakayashiki H."/>
            <person name="Li W.H."/>
        </authorList>
    </citation>
    <scope>NUCLEOTIDE SEQUENCE</scope>
    <source>
        <strain evidence="3">NI907</strain>
    </source>
</reference>
<evidence type="ECO:0000256" key="1">
    <source>
        <dbReference type="SAM" id="SignalP"/>
    </source>
</evidence>
<dbReference type="RefSeq" id="XP_030977905.1">
    <property type="nucleotide sequence ID" value="XM_031129126.1"/>
</dbReference>
<dbReference type="SUPFAM" id="SSF56399">
    <property type="entry name" value="ADP-ribosylation"/>
    <property type="match status" value="1"/>
</dbReference>
<reference evidence="3" key="3">
    <citation type="submission" date="2025-08" db="UniProtKB">
        <authorList>
            <consortium name="RefSeq"/>
        </authorList>
    </citation>
    <scope>IDENTIFICATION</scope>
    <source>
        <strain evidence="3">NI907</strain>
    </source>
</reference>
<organism evidence="2 3">
    <name type="scientific">Pyricularia grisea</name>
    <name type="common">Crabgrass-specific blast fungus</name>
    <name type="synonym">Magnaporthe grisea</name>
    <dbReference type="NCBI Taxonomy" id="148305"/>
    <lineage>
        <taxon>Eukaryota</taxon>
        <taxon>Fungi</taxon>
        <taxon>Dikarya</taxon>
        <taxon>Ascomycota</taxon>
        <taxon>Pezizomycotina</taxon>
        <taxon>Sordariomycetes</taxon>
        <taxon>Sordariomycetidae</taxon>
        <taxon>Magnaporthales</taxon>
        <taxon>Pyriculariaceae</taxon>
        <taxon>Pyricularia</taxon>
    </lineage>
</organism>
<dbReference type="Proteomes" id="UP000515153">
    <property type="component" value="Unplaced"/>
</dbReference>
<feature type="chain" id="PRO_5028129938" evidence="1">
    <location>
        <begin position="20"/>
        <end position="172"/>
    </location>
</feature>
<dbReference type="Gene3D" id="3.90.210.10">
    <property type="entry name" value="Heat-Labile Enterotoxin, subunit A"/>
    <property type="match status" value="1"/>
</dbReference>
<dbReference type="GeneID" id="41964034"/>
<keyword evidence="2" id="KW-1185">Reference proteome</keyword>